<evidence type="ECO:0000256" key="1">
    <source>
        <dbReference type="ARBA" id="ARBA00004370"/>
    </source>
</evidence>
<gene>
    <name evidence="9" type="ORF">OS493_034889</name>
</gene>
<name>A0A9X0D0A5_9CNID</name>
<evidence type="ECO:0000256" key="7">
    <source>
        <dbReference type="SAM" id="MobiDB-lite"/>
    </source>
</evidence>
<comment type="caution">
    <text evidence="9">The sequence shown here is derived from an EMBL/GenBank/DDBJ whole genome shotgun (WGS) entry which is preliminary data.</text>
</comment>
<dbReference type="GO" id="GO:0006816">
    <property type="term" value="P:calcium ion transport"/>
    <property type="evidence" value="ECO:0007669"/>
    <property type="project" value="TreeGrafter"/>
</dbReference>
<dbReference type="Pfam" id="PF02010">
    <property type="entry name" value="REJ"/>
    <property type="match status" value="1"/>
</dbReference>
<evidence type="ECO:0000256" key="4">
    <source>
        <dbReference type="ARBA" id="ARBA00022989"/>
    </source>
</evidence>
<proteinExistence type="predicted"/>
<feature type="region of interest" description="Disordered" evidence="7">
    <location>
        <begin position="1"/>
        <end position="51"/>
    </location>
</feature>
<dbReference type="Proteomes" id="UP001163046">
    <property type="component" value="Unassembled WGS sequence"/>
</dbReference>
<keyword evidence="5" id="KW-0472">Membrane</keyword>
<dbReference type="InterPro" id="IPR002859">
    <property type="entry name" value="PKD/REJ-like"/>
</dbReference>
<dbReference type="PANTHER" id="PTHR46730">
    <property type="entry name" value="POLYCYSTIN-1"/>
    <property type="match status" value="1"/>
</dbReference>
<protein>
    <recommendedName>
        <fullName evidence="8">PKD/REJ-like domain-containing protein</fullName>
    </recommendedName>
</protein>
<evidence type="ECO:0000259" key="8">
    <source>
        <dbReference type="Pfam" id="PF02010"/>
    </source>
</evidence>
<evidence type="ECO:0000313" key="9">
    <source>
        <dbReference type="EMBL" id="KAJ7382452.1"/>
    </source>
</evidence>
<evidence type="ECO:0000256" key="2">
    <source>
        <dbReference type="ARBA" id="ARBA00022692"/>
    </source>
</evidence>
<dbReference type="GO" id="GO:0005261">
    <property type="term" value="F:monoatomic cation channel activity"/>
    <property type="evidence" value="ECO:0007669"/>
    <property type="project" value="TreeGrafter"/>
</dbReference>
<organism evidence="9 10">
    <name type="scientific">Desmophyllum pertusum</name>
    <dbReference type="NCBI Taxonomy" id="174260"/>
    <lineage>
        <taxon>Eukaryota</taxon>
        <taxon>Metazoa</taxon>
        <taxon>Cnidaria</taxon>
        <taxon>Anthozoa</taxon>
        <taxon>Hexacorallia</taxon>
        <taxon>Scleractinia</taxon>
        <taxon>Caryophylliina</taxon>
        <taxon>Caryophylliidae</taxon>
        <taxon>Desmophyllum</taxon>
    </lineage>
</organism>
<evidence type="ECO:0000256" key="5">
    <source>
        <dbReference type="ARBA" id="ARBA00023136"/>
    </source>
</evidence>
<evidence type="ECO:0000256" key="6">
    <source>
        <dbReference type="SAM" id="Coils"/>
    </source>
</evidence>
<evidence type="ECO:0000256" key="3">
    <source>
        <dbReference type="ARBA" id="ARBA00022737"/>
    </source>
</evidence>
<keyword evidence="2" id="KW-0812">Transmembrane</keyword>
<feature type="domain" description="PKD/REJ-like" evidence="8">
    <location>
        <begin position="35"/>
        <end position="150"/>
    </location>
</feature>
<accession>A0A9X0D0A5</accession>
<dbReference type="AlphaFoldDB" id="A0A9X0D0A5"/>
<dbReference type="PANTHER" id="PTHR46730:SF1">
    <property type="entry name" value="PLAT DOMAIN-CONTAINING PROTEIN"/>
    <property type="match status" value="1"/>
</dbReference>
<reference evidence="9" key="1">
    <citation type="submission" date="2023-01" db="EMBL/GenBank/DDBJ databases">
        <title>Genome assembly of the deep-sea coral Lophelia pertusa.</title>
        <authorList>
            <person name="Herrera S."/>
            <person name="Cordes E."/>
        </authorList>
    </citation>
    <scope>NUCLEOTIDE SEQUENCE</scope>
    <source>
        <strain evidence="9">USNM1676648</strain>
        <tissue evidence="9">Polyp</tissue>
    </source>
</reference>
<evidence type="ECO:0000313" key="10">
    <source>
        <dbReference type="Proteomes" id="UP001163046"/>
    </source>
</evidence>
<dbReference type="EMBL" id="MU825923">
    <property type="protein sequence ID" value="KAJ7382452.1"/>
    <property type="molecule type" value="Genomic_DNA"/>
</dbReference>
<keyword evidence="6" id="KW-0175">Coiled coil</keyword>
<feature type="coiled-coil region" evidence="6">
    <location>
        <begin position="603"/>
        <end position="630"/>
    </location>
</feature>
<dbReference type="GO" id="GO:0005886">
    <property type="term" value="C:plasma membrane"/>
    <property type="evidence" value="ECO:0007669"/>
    <property type="project" value="TreeGrafter"/>
</dbReference>
<feature type="compositionally biased region" description="Low complexity" evidence="7">
    <location>
        <begin position="25"/>
        <end position="42"/>
    </location>
</feature>
<sequence>MSTTSCSDEFPFDPGQGQRTIYPQSSVAPTTSAPATSSPTTSGSCAVEPSEGQSLSTTFNITCFGWNSYHSPLRYEFLYTLQNGLRGVLYQGSKGVYRTVLISTISVIEALVIDVNGNTKEVKLNVLVHSPSEKTCKELISKIKSYNDITDERLAALVALESLSSRDDNLERCPQIDVIVLDLASSMKMETVSSILSVSLLVGSMLDRMENLSTDSLLRTANLLKKVVVDTSESLKTSEVKHNLSLALLVESLIFSIGKAMKISSENAYFTNQNTTTVNMNTNITNMLLSLKDQIIQGLRQSLKDDSPGNFTVTSKYLSITVVSLHGNSVNHFKLDADRSSFIMPNLSQILRKAKNDNDIVFLEMWSTPFNPFTWTKTSQRVTSHVAGLEVRDGKENLILMSGLSPGVTILLPLNKETPFHTIYKAAGKRGTLIHHNISVQFGQSIVNISIVPQGNDVSVSRVKVIQPNEITTKERRLECTHRQGKWLYRGSITCKGKTHITVTFLALYPGNYFLDIVFSGQKHNIESVEDNEEKELCIKIKKPPLKKTSENVNYSFGMSESACLFLDAKELNWKATGCQDAGVVDETVSSLTSTAAGSGTNLDAIMEVLQSIQKQNQGIENRLEQQGLKTGLQVEELSQRFEELGTRVNNQASQLETELKLHGDELTVKINALE</sequence>
<keyword evidence="3" id="KW-0677">Repeat</keyword>
<comment type="subcellular location">
    <subcellularLocation>
        <location evidence="1">Membrane</location>
    </subcellularLocation>
</comment>
<keyword evidence="4" id="KW-1133">Transmembrane helix</keyword>
<keyword evidence="10" id="KW-1185">Reference proteome</keyword>